<dbReference type="GO" id="GO:0000256">
    <property type="term" value="P:allantoin catabolic process"/>
    <property type="evidence" value="ECO:0007669"/>
    <property type="project" value="UniProtKB-UniRule"/>
</dbReference>
<dbReference type="RefSeq" id="WP_013916955.1">
    <property type="nucleotide sequence ID" value="NC_015690.1"/>
</dbReference>
<dbReference type="Pfam" id="PF01979">
    <property type="entry name" value="Amidohydro_1"/>
    <property type="match status" value="1"/>
</dbReference>
<keyword evidence="7 9" id="KW-0378">Hydrolase</keyword>
<dbReference type="InterPro" id="IPR032466">
    <property type="entry name" value="Metal_Hydrolase"/>
</dbReference>
<dbReference type="PANTHER" id="PTHR43668:SF4">
    <property type="entry name" value="ALLANTOINASE"/>
    <property type="match status" value="1"/>
</dbReference>
<comment type="function">
    <text evidence="9">Catalyzes the conversion of allantoin (5-ureidohydantoin) to allantoic acid by hydrolytic cleavage of the five-member hydantoin ring.</text>
</comment>
<feature type="binding site" evidence="9">
    <location>
        <position position="189"/>
    </location>
    <ligand>
        <name>Zn(2+)</name>
        <dbReference type="ChEBI" id="CHEBI:29105"/>
        <label>2</label>
    </ligand>
</feature>
<dbReference type="EC" id="3.5.2.5" evidence="9"/>
<feature type="binding site" evidence="9">
    <location>
        <position position="245"/>
    </location>
    <ligand>
        <name>Zn(2+)</name>
        <dbReference type="ChEBI" id="CHEBI:29105"/>
        <label>2</label>
    </ligand>
</feature>
<dbReference type="Gene3D" id="2.30.40.10">
    <property type="entry name" value="Urease, subunit C, domain 1"/>
    <property type="match status" value="1"/>
</dbReference>
<evidence type="ECO:0000313" key="13">
    <source>
        <dbReference type="Proteomes" id="UP000006620"/>
    </source>
</evidence>
<comment type="similarity">
    <text evidence="2">Belongs to the metallo-dependent hydrolases superfamily. Hydantoinase/dihydropyrimidinase family.</text>
</comment>
<reference evidence="12 13" key="2">
    <citation type="journal article" date="2013" name="Genome Announc.">
        <title>Genome Sequence of Growth-Improving Paenibacillus mucilaginosus Strain KNP414.</title>
        <authorList>
            <person name="Lu J.J."/>
            <person name="Wang J.F."/>
            <person name="Hu X.F."/>
        </authorList>
    </citation>
    <scope>NUCLEOTIDE SEQUENCE [LARGE SCALE GENOMIC DNA]</scope>
    <source>
        <strain evidence="12 13">KNP414</strain>
    </source>
</reference>
<dbReference type="HAMAP" id="MF_01645">
    <property type="entry name" value="Hydantoinase"/>
    <property type="match status" value="1"/>
</dbReference>
<feature type="binding site" evidence="9">
    <location>
        <position position="65"/>
    </location>
    <ligand>
        <name>Zn(2+)</name>
        <dbReference type="ChEBI" id="CHEBI:29105"/>
        <label>1</label>
    </ligand>
</feature>
<dbReference type="InterPro" id="IPR050138">
    <property type="entry name" value="DHOase/Allantoinase_Hydrolase"/>
</dbReference>
<evidence type="ECO:0000256" key="7">
    <source>
        <dbReference type="ARBA" id="ARBA00022801"/>
    </source>
</evidence>
<feature type="compositionally biased region" description="Low complexity" evidence="10">
    <location>
        <begin position="465"/>
        <end position="477"/>
    </location>
</feature>
<accession>F8FF78</accession>
<evidence type="ECO:0000256" key="6">
    <source>
        <dbReference type="ARBA" id="ARBA00022723"/>
    </source>
</evidence>
<feature type="binding site" evidence="9">
    <location>
        <position position="63"/>
    </location>
    <ligand>
        <name>Zn(2+)</name>
        <dbReference type="ChEBI" id="CHEBI:29105"/>
        <label>1</label>
    </ligand>
</feature>
<dbReference type="FunFam" id="3.20.20.140:FF:000174">
    <property type="entry name" value="Dihydropyrimidinase-related protein 2"/>
    <property type="match status" value="1"/>
</dbReference>
<dbReference type="AlphaFoldDB" id="F8FF78"/>
<evidence type="ECO:0000256" key="8">
    <source>
        <dbReference type="ARBA" id="ARBA00022833"/>
    </source>
</evidence>
<evidence type="ECO:0000259" key="11">
    <source>
        <dbReference type="Pfam" id="PF01979"/>
    </source>
</evidence>
<dbReference type="InterPro" id="IPR011059">
    <property type="entry name" value="Metal-dep_hydrolase_composite"/>
</dbReference>
<dbReference type="HOGENOM" id="CLU_015572_4_0_9"/>
<sequence>MGLTYDLIVRGGRVVLPDGVRAAEIGIKDGKIAAVAERLNAEGDCEVLDASGRVVMPGMIDAHVHLNEPGLGAWEGFASGSAALAAGGCTTYIDMPLNGVPPTVNPAALRAKLVAAEGRSYTDYALWGGLVPGNREHLRALQEAGCIGFKAFMSEPGGEGEDIFARADDVTLLEGMREIAALGGVLALHAESEMIVSKLTAAGMEAGKSGALDYAASRPVVAETEAVNRSLFYAEQTGCAVHFVHISSPEAVALITAAKRRGLDVTVETCPHYLVLEAGDMETIGNRAKCAPPLRGPAEREGLWQALKDGELDLVASDHSPCPPQMKLSANWFEVWGGISGAQSSLELLVDEGHLKRGIALERIAGVLSEGPAKRFGLDGRKGRIAEGFDADLALVDLQRGYTLTEDHLLDRHRQSPYVGRTFGCRVTATVVRGRIVYEAERGLTGEPAGVWIRPQVRSGSEGTAEALAEAAAAQDAPADRAV</sequence>
<protein>
    <recommendedName>
        <fullName evidence="9">Allantoinase</fullName>
        <ecNumber evidence="9">3.5.2.5</ecNumber>
    </recommendedName>
    <alternativeName>
        <fullName evidence="9">Allantoin-utilizing enzyme</fullName>
    </alternativeName>
</protein>
<dbReference type="GO" id="GO:0050897">
    <property type="term" value="F:cobalt ion binding"/>
    <property type="evidence" value="ECO:0007669"/>
    <property type="project" value="InterPro"/>
</dbReference>
<name>F8FF78_PAEMK</name>
<feature type="region of interest" description="Disordered" evidence="10">
    <location>
        <begin position="464"/>
        <end position="483"/>
    </location>
</feature>
<comment type="PTM">
    <text evidence="9">Carboxylation allows a single lysine to coordinate two zinc ions.</text>
</comment>
<keyword evidence="6 9" id="KW-0479">Metal-binding</keyword>
<dbReference type="PANTHER" id="PTHR43668">
    <property type="entry name" value="ALLANTOINASE"/>
    <property type="match status" value="1"/>
</dbReference>
<evidence type="ECO:0000256" key="4">
    <source>
        <dbReference type="ARBA" id="ARBA00011881"/>
    </source>
</evidence>
<feature type="modified residue" description="N6-carboxylysine" evidence="9">
    <location>
        <position position="150"/>
    </location>
</feature>
<reference evidence="13" key="1">
    <citation type="submission" date="2011-06" db="EMBL/GenBank/DDBJ databases">
        <title>Complete genome sequence of Paenibacillus mucilaginosus KNP414.</title>
        <authorList>
            <person name="Wang J."/>
            <person name="Hu S."/>
            <person name="Hu X."/>
            <person name="Zhang B."/>
            <person name="Dong D."/>
            <person name="Zhang S."/>
            <person name="Zhao K."/>
            <person name="Wu D."/>
        </authorList>
    </citation>
    <scope>NUCLEOTIDE SEQUENCE [LARGE SCALE GENOMIC DNA]</scope>
    <source>
        <strain evidence="13">KNP414</strain>
    </source>
</reference>
<comment type="catalytic activity">
    <reaction evidence="9">
        <text>(S)-allantoin + H2O = allantoate + H(+)</text>
        <dbReference type="Rhea" id="RHEA:17029"/>
        <dbReference type="ChEBI" id="CHEBI:15377"/>
        <dbReference type="ChEBI" id="CHEBI:15378"/>
        <dbReference type="ChEBI" id="CHEBI:15678"/>
        <dbReference type="ChEBI" id="CHEBI:17536"/>
        <dbReference type="EC" id="3.5.2.5"/>
    </reaction>
</comment>
<dbReference type="GO" id="GO:0004038">
    <property type="term" value="F:allantoinase activity"/>
    <property type="evidence" value="ECO:0007669"/>
    <property type="project" value="UniProtKB-UniRule"/>
</dbReference>
<dbReference type="InterPro" id="IPR018228">
    <property type="entry name" value="DNase_TatD-rel_CS"/>
</dbReference>
<dbReference type="PATRIC" id="fig|1036673.3.peg.2980"/>
<proteinExistence type="inferred from homology"/>
<dbReference type="GO" id="GO:0006145">
    <property type="term" value="P:purine nucleobase catabolic process"/>
    <property type="evidence" value="ECO:0007669"/>
    <property type="project" value="TreeGrafter"/>
</dbReference>
<dbReference type="SUPFAM" id="SSF51556">
    <property type="entry name" value="Metallo-dependent hydrolases"/>
    <property type="match status" value="1"/>
</dbReference>
<comment type="function">
    <text evidence="1">Catalyzes the reversible cyclization of carbamoyl aspartate to dihydroorotate.</text>
</comment>
<dbReference type="PROSITE" id="PS01137">
    <property type="entry name" value="TATD_1"/>
    <property type="match status" value="1"/>
</dbReference>
<dbReference type="NCBIfam" id="TIGR03178">
    <property type="entry name" value="allantoinase"/>
    <property type="match status" value="1"/>
</dbReference>
<dbReference type="KEGG" id="pms:KNP414_03238"/>
<feature type="binding site" evidence="9">
    <location>
        <position position="318"/>
    </location>
    <ligand>
        <name>Zn(2+)</name>
        <dbReference type="ChEBI" id="CHEBI:29105"/>
        <label>1</label>
    </ligand>
</feature>
<dbReference type="NCBIfam" id="NF004839">
    <property type="entry name" value="PRK06189.1"/>
    <property type="match status" value="1"/>
</dbReference>
<evidence type="ECO:0000313" key="12">
    <source>
        <dbReference type="EMBL" id="AEI41796.1"/>
    </source>
</evidence>
<feature type="binding site" description="via carbamate group" evidence="9">
    <location>
        <position position="150"/>
    </location>
    <ligand>
        <name>Zn(2+)</name>
        <dbReference type="ChEBI" id="CHEBI:29105"/>
        <label>1</label>
    </ligand>
</feature>
<comment type="similarity">
    <text evidence="3">Belongs to the metallo-dependent hydrolases superfamily. DHOase family. Class I DHOase subfamily.</text>
</comment>
<evidence type="ECO:0000256" key="9">
    <source>
        <dbReference type="HAMAP-Rule" id="MF_01645"/>
    </source>
</evidence>
<comment type="pathway">
    <text evidence="9">Nitrogen metabolism; (S)-allantoin degradation; allantoate from (S)-allantoin: step 1/1.</text>
</comment>
<organism evidence="12 13">
    <name type="scientific">Paenibacillus mucilaginosus (strain KNP414)</name>
    <dbReference type="NCBI Taxonomy" id="1036673"/>
    <lineage>
        <taxon>Bacteria</taxon>
        <taxon>Bacillati</taxon>
        <taxon>Bacillota</taxon>
        <taxon>Bacilli</taxon>
        <taxon>Bacillales</taxon>
        <taxon>Paenibacillaceae</taxon>
        <taxon>Paenibacillus</taxon>
    </lineage>
</organism>
<keyword evidence="8 9" id="KW-0862">Zinc</keyword>
<dbReference type="Proteomes" id="UP000006620">
    <property type="component" value="Chromosome"/>
</dbReference>
<dbReference type="GO" id="GO:0005737">
    <property type="term" value="C:cytoplasm"/>
    <property type="evidence" value="ECO:0007669"/>
    <property type="project" value="TreeGrafter"/>
</dbReference>
<dbReference type="EMBL" id="CP002869">
    <property type="protein sequence ID" value="AEI41796.1"/>
    <property type="molecule type" value="Genomic_DNA"/>
</dbReference>
<feature type="domain" description="Amidohydrolase-related" evidence="11">
    <location>
        <begin position="54"/>
        <end position="437"/>
    </location>
</feature>
<evidence type="ECO:0000256" key="1">
    <source>
        <dbReference type="ARBA" id="ARBA00002368"/>
    </source>
</evidence>
<comment type="cofactor">
    <cofactor evidence="9">
        <name>Zn(2+)</name>
        <dbReference type="ChEBI" id="CHEBI:29105"/>
    </cofactor>
    <text evidence="9">Binds 2 Zn(2+) ions per subunit.</text>
</comment>
<evidence type="ECO:0000256" key="5">
    <source>
        <dbReference type="ARBA" id="ARBA00022631"/>
    </source>
</evidence>
<evidence type="ECO:0000256" key="2">
    <source>
        <dbReference type="ARBA" id="ARBA00008829"/>
    </source>
</evidence>
<evidence type="ECO:0000256" key="10">
    <source>
        <dbReference type="SAM" id="MobiDB-lite"/>
    </source>
</evidence>
<dbReference type="PROSITE" id="PS00482">
    <property type="entry name" value="DIHYDROOROTASE_1"/>
    <property type="match status" value="1"/>
</dbReference>
<dbReference type="InterPro" id="IPR006680">
    <property type="entry name" value="Amidohydro-rel"/>
</dbReference>
<dbReference type="UniPathway" id="UPA00395">
    <property type="reaction ID" value="UER00653"/>
</dbReference>
<gene>
    <name evidence="9" type="primary">allB</name>
    <name evidence="12" type="ordered locus">KNP414_03238</name>
</gene>
<comment type="subunit">
    <text evidence="4 9">Homotetramer.</text>
</comment>
<dbReference type="SUPFAM" id="SSF51338">
    <property type="entry name" value="Composite domain of metallo-dependent hydrolases"/>
    <property type="match status" value="1"/>
</dbReference>
<dbReference type="Gene3D" id="3.20.20.140">
    <property type="entry name" value="Metal-dependent hydrolases"/>
    <property type="match status" value="1"/>
</dbReference>
<comment type="similarity">
    <text evidence="9">Belongs to the metallo-dependent hydrolases superfamily. Allantoinase family.</text>
</comment>
<feature type="binding site" description="via carbamate group" evidence="9">
    <location>
        <position position="150"/>
    </location>
    <ligand>
        <name>Zn(2+)</name>
        <dbReference type="ChEBI" id="CHEBI:29105"/>
        <label>2</label>
    </ligand>
</feature>
<evidence type="ECO:0000256" key="3">
    <source>
        <dbReference type="ARBA" id="ARBA00010286"/>
    </source>
</evidence>
<dbReference type="InterPro" id="IPR047604">
    <property type="entry name" value="Allantoinase_bact"/>
</dbReference>
<dbReference type="InterPro" id="IPR017593">
    <property type="entry name" value="Allantoinase"/>
</dbReference>
<dbReference type="InterPro" id="IPR002195">
    <property type="entry name" value="Dihydroorotase_CS"/>
</dbReference>
<dbReference type="GO" id="GO:0008270">
    <property type="term" value="F:zinc ion binding"/>
    <property type="evidence" value="ECO:0007669"/>
    <property type="project" value="InterPro"/>
</dbReference>
<keyword evidence="5 9" id="KW-0659">Purine metabolism</keyword>